<dbReference type="AlphaFoldDB" id="A0A9N8J3E5"/>
<dbReference type="Proteomes" id="UP000533639">
    <property type="component" value="Unassembled WGS sequence"/>
</dbReference>
<evidence type="ECO:0000256" key="2">
    <source>
        <dbReference type="SAM" id="SignalP"/>
    </source>
</evidence>
<keyword evidence="2" id="KW-0732">Signal</keyword>
<feature type="region of interest" description="Disordered" evidence="1">
    <location>
        <begin position="23"/>
        <end position="76"/>
    </location>
</feature>
<evidence type="ECO:0000313" key="4">
    <source>
        <dbReference type="Proteomes" id="UP000533639"/>
    </source>
</evidence>
<dbReference type="EMBL" id="CAIJDE010000043">
    <property type="protein sequence ID" value="CAC9974714.1"/>
    <property type="molecule type" value="Genomic_DNA"/>
</dbReference>
<keyword evidence="4" id="KW-1185">Reference proteome</keyword>
<feature type="chain" id="PRO_5040477518" description="Cytochrome C551" evidence="2">
    <location>
        <begin position="23"/>
        <end position="76"/>
    </location>
</feature>
<proteinExistence type="predicted"/>
<dbReference type="RefSeq" id="WP_123924577.1">
    <property type="nucleotide sequence ID" value="NZ_CAIJDE010000043.1"/>
</dbReference>
<organism evidence="3 4">
    <name type="scientific">Flavobacterium panici</name>
    <dbReference type="NCBI Taxonomy" id="2654843"/>
    <lineage>
        <taxon>Bacteria</taxon>
        <taxon>Pseudomonadati</taxon>
        <taxon>Bacteroidota</taxon>
        <taxon>Flavobacteriia</taxon>
        <taxon>Flavobacteriales</taxon>
        <taxon>Flavobacteriaceae</taxon>
        <taxon>Flavobacterium</taxon>
    </lineage>
</organism>
<gene>
    <name evidence="3" type="ORF">FLAPXU55_02411</name>
</gene>
<reference evidence="3 4" key="1">
    <citation type="submission" date="2020-06" db="EMBL/GenBank/DDBJ databases">
        <authorList>
            <person name="Criscuolo A."/>
        </authorList>
    </citation>
    <scope>NUCLEOTIDE SEQUENCE [LARGE SCALE GENOMIC DNA]</scope>
    <source>
        <strain evidence="3">PXU-55</strain>
    </source>
</reference>
<evidence type="ECO:0000313" key="3">
    <source>
        <dbReference type="EMBL" id="CAC9974714.1"/>
    </source>
</evidence>
<feature type="signal peptide" evidence="2">
    <location>
        <begin position="1"/>
        <end position="22"/>
    </location>
</feature>
<sequence length="76" mass="7756">MKTILNSKLLVCIALIALSVSCKTSSSSGTAMRTDSDAIKAGDSTSLNTGTKGTTRANEGNEPSDPQPSDANAPKK</sequence>
<evidence type="ECO:0000256" key="1">
    <source>
        <dbReference type="SAM" id="MobiDB-lite"/>
    </source>
</evidence>
<evidence type="ECO:0008006" key="5">
    <source>
        <dbReference type="Google" id="ProtNLM"/>
    </source>
</evidence>
<comment type="caution">
    <text evidence="3">The sequence shown here is derived from an EMBL/GenBank/DDBJ whole genome shotgun (WGS) entry which is preliminary data.</text>
</comment>
<dbReference type="PROSITE" id="PS51257">
    <property type="entry name" value="PROKAR_LIPOPROTEIN"/>
    <property type="match status" value="1"/>
</dbReference>
<accession>A0A9N8J3E5</accession>
<protein>
    <recommendedName>
        <fullName evidence="5">Cytochrome C551</fullName>
    </recommendedName>
</protein>
<feature type="compositionally biased region" description="Polar residues" evidence="1">
    <location>
        <begin position="43"/>
        <end position="58"/>
    </location>
</feature>
<name>A0A9N8J3E5_9FLAO</name>